<gene>
    <name evidence="1" type="ORF">BDY19DRAFT_522819</name>
</gene>
<dbReference type="Proteomes" id="UP001055072">
    <property type="component" value="Unassembled WGS sequence"/>
</dbReference>
<keyword evidence="2" id="KW-1185">Reference proteome</keyword>
<accession>A0ACB8TRG8</accession>
<evidence type="ECO:0000313" key="2">
    <source>
        <dbReference type="Proteomes" id="UP001055072"/>
    </source>
</evidence>
<sequence length="203" mass="23073">MVWAATLQRRGRGAQCQENQVPRSKASNHEKHCAVVYDCLTEDDSRLLRKLQRLCAEVLSRSKEPFVHLLRSEKQPSGLEDTDDAGISLPWHFRHHLHVGISNGQLTGLPTAWAAALQDHDESNHVKLPRSEKASDREKHDTVIYDWLSEDSSSTLGPRTSTTSDKTVGFVLQTLLCRQHRDSCPFRNLDLERSQLVFKKDPL</sequence>
<comment type="caution">
    <text evidence="1">The sequence shown here is derived from an EMBL/GenBank/DDBJ whole genome shotgun (WGS) entry which is preliminary data.</text>
</comment>
<organism evidence="1 2">
    <name type="scientific">Irpex rosettiformis</name>
    <dbReference type="NCBI Taxonomy" id="378272"/>
    <lineage>
        <taxon>Eukaryota</taxon>
        <taxon>Fungi</taxon>
        <taxon>Dikarya</taxon>
        <taxon>Basidiomycota</taxon>
        <taxon>Agaricomycotina</taxon>
        <taxon>Agaricomycetes</taxon>
        <taxon>Polyporales</taxon>
        <taxon>Irpicaceae</taxon>
        <taxon>Irpex</taxon>
    </lineage>
</organism>
<reference evidence="1" key="1">
    <citation type="journal article" date="2021" name="Environ. Microbiol.">
        <title>Gene family expansions and transcriptome signatures uncover fungal adaptations to wood decay.</title>
        <authorList>
            <person name="Hage H."/>
            <person name="Miyauchi S."/>
            <person name="Viragh M."/>
            <person name="Drula E."/>
            <person name="Min B."/>
            <person name="Chaduli D."/>
            <person name="Navarro D."/>
            <person name="Favel A."/>
            <person name="Norest M."/>
            <person name="Lesage-Meessen L."/>
            <person name="Balint B."/>
            <person name="Merenyi Z."/>
            <person name="de Eugenio L."/>
            <person name="Morin E."/>
            <person name="Martinez A.T."/>
            <person name="Baldrian P."/>
            <person name="Stursova M."/>
            <person name="Martinez M.J."/>
            <person name="Novotny C."/>
            <person name="Magnuson J.K."/>
            <person name="Spatafora J.W."/>
            <person name="Maurice S."/>
            <person name="Pangilinan J."/>
            <person name="Andreopoulos W."/>
            <person name="LaButti K."/>
            <person name="Hundley H."/>
            <person name="Na H."/>
            <person name="Kuo A."/>
            <person name="Barry K."/>
            <person name="Lipzen A."/>
            <person name="Henrissat B."/>
            <person name="Riley R."/>
            <person name="Ahrendt S."/>
            <person name="Nagy L.G."/>
            <person name="Grigoriev I.V."/>
            <person name="Martin F."/>
            <person name="Rosso M.N."/>
        </authorList>
    </citation>
    <scope>NUCLEOTIDE SEQUENCE</scope>
    <source>
        <strain evidence="1">CBS 384.51</strain>
    </source>
</reference>
<proteinExistence type="predicted"/>
<evidence type="ECO:0000313" key="1">
    <source>
        <dbReference type="EMBL" id="KAI0084637.1"/>
    </source>
</evidence>
<dbReference type="EMBL" id="MU274940">
    <property type="protein sequence ID" value="KAI0084637.1"/>
    <property type="molecule type" value="Genomic_DNA"/>
</dbReference>
<protein>
    <submittedName>
        <fullName evidence="1">Uncharacterized protein</fullName>
    </submittedName>
</protein>
<name>A0ACB8TRG8_9APHY</name>